<evidence type="ECO:0000313" key="2">
    <source>
        <dbReference type="EMBL" id="CCD70012.1"/>
    </source>
</evidence>
<name>F0IWT6_CAEEL</name>
<accession>F0IWT6</accession>
<organism evidence="2 3">
    <name type="scientific">Caenorhabditis elegans</name>
    <dbReference type="NCBI Taxonomy" id="6239"/>
    <lineage>
        <taxon>Eukaryota</taxon>
        <taxon>Metazoa</taxon>
        <taxon>Ecdysozoa</taxon>
        <taxon>Nematoda</taxon>
        <taxon>Chromadorea</taxon>
        <taxon>Rhabditida</taxon>
        <taxon>Rhabditina</taxon>
        <taxon>Rhabditomorpha</taxon>
        <taxon>Rhabditoidea</taxon>
        <taxon>Rhabditidae</taxon>
        <taxon>Peloderinae</taxon>
        <taxon>Caenorhabditis</taxon>
    </lineage>
</organism>
<feature type="region of interest" description="Disordered" evidence="1">
    <location>
        <begin position="1"/>
        <end position="33"/>
    </location>
</feature>
<dbReference type="FunCoup" id="F0IWT6">
    <property type="interactions" value="46"/>
</dbReference>
<dbReference type="AlphaFoldDB" id="F0IWT6"/>
<dbReference type="InParanoid" id="F0IWT6"/>
<dbReference type="Bgee" id="WBGene00195045">
    <property type="expression patterns" value="Expressed in embryo and 2 other cell types or tissues"/>
</dbReference>
<sequence length="132" mass="15128">MERRHKRISEGKKKRLIGEDDADDEWPEMPPGHRILTTEEHEMQRRKESKISQDVEMTEAFDLQKMREFFPANGDLLSSFPQDFLEDSGDGEVHEAAILSVFDDNSNSPPPCPIVVDTVPDDDDSLLFPRNS</sequence>
<dbReference type="AGR" id="WB:WBGene00195045"/>
<dbReference type="Proteomes" id="UP000001940">
    <property type="component" value="Chromosome I"/>
</dbReference>
<reference evidence="2 3" key="1">
    <citation type="journal article" date="1998" name="Science">
        <title>Genome sequence of the nematode C. elegans: a platform for investigating biology.</title>
        <authorList>
            <consortium name="The C. elegans sequencing consortium"/>
            <person name="Sulson J.E."/>
            <person name="Waterston R."/>
        </authorList>
    </citation>
    <scope>NUCLEOTIDE SEQUENCE [LARGE SCALE GENOMIC DNA]</scope>
    <source>
        <strain evidence="2 3">Bristol N2</strain>
    </source>
</reference>
<dbReference type="eggNOG" id="KOG1911">
    <property type="taxonomic scope" value="Eukaryota"/>
</dbReference>
<feature type="compositionally biased region" description="Basic and acidic residues" evidence="1">
    <location>
        <begin position="1"/>
        <end position="11"/>
    </location>
</feature>
<keyword evidence="3" id="KW-1185">Reference proteome</keyword>
<dbReference type="KEGG" id="cel:CELE_W05F2.8"/>
<proteinExistence type="predicted"/>
<dbReference type="EMBL" id="BX284601">
    <property type="protein sequence ID" value="CCD70012.1"/>
    <property type="molecule type" value="Genomic_DNA"/>
</dbReference>
<dbReference type="RefSeq" id="NP_001249353.1">
    <property type="nucleotide sequence ID" value="NM_001262424.1"/>
</dbReference>
<dbReference type="ExpressionAtlas" id="F0IWT6">
    <property type="expression patterns" value="baseline and differential"/>
</dbReference>
<evidence type="ECO:0000313" key="4">
    <source>
        <dbReference type="WormBase" id="W05F2.8a"/>
    </source>
</evidence>
<dbReference type="OrthoDB" id="433924at2759"/>
<dbReference type="HOGENOM" id="CLU_158180_0_0_1"/>
<gene>
    <name evidence="2" type="ORF">CELE_W05F2.8</name>
    <name evidence="2 4" type="ORF">W05F2.8</name>
</gene>
<dbReference type="PhylomeDB" id="F0IWT6"/>
<dbReference type="PaxDb" id="6239-W05F2.8"/>
<dbReference type="CTD" id="13179739"/>
<dbReference type="STRING" id="6239.W05F2.8a.1"/>
<evidence type="ECO:0000313" key="3">
    <source>
        <dbReference type="Proteomes" id="UP000001940"/>
    </source>
</evidence>
<dbReference type="GeneID" id="13179739"/>
<protein>
    <submittedName>
        <fullName evidence="2">AGC-kinase C-terminal domain-containing protein</fullName>
    </submittedName>
</protein>
<dbReference type="WormBase" id="W05F2.8a">
    <property type="protein sequence ID" value="CE44725"/>
    <property type="gene ID" value="WBGene00195045"/>
</dbReference>
<evidence type="ECO:0000256" key="1">
    <source>
        <dbReference type="SAM" id="MobiDB-lite"/>
    </source>
</evidence>